<keyword evidence="5 8" id="KW-1133">Transmembrane helix</keyword>
<feature type="region of interest" description="Disordered" evidence="7">
    <location>
        <begin position="1"/>
        <end position="36"/>
    </location>
</feature>
<feature type="transmembrane region" description="Helical" evidence="8">
    <location>
        <begin position="42"/>
        <end position="59"/>
    </location>
</feature>
<evidence type="ECO:0000313" key="9">
    <source>
        <dbReference type="EMBL" id="SEP75165.1"/>
    </source>
</evidence>
<feature type="compositionally biased region" description="Pro residues" evidence="7">
    <location>
        <begin position="20"/>
        <end position="36"/>
    </location>
</feature>
<reference evidence="10" key="1">
    <citation type="submission" date="2016-10" db="EMBL/GenBank/DDBJ databases">
        <authorList>
            <person name="Varghese N."/>
            <person name="Submissions S."/>
        </authorList>
    </citation>
    <scope>NUCLEOTIDE SEQUENCE [LARGE SCALE GENOMIC DNA]</scope>
    <source>
        <strain evidence="10">DSM 44437</strain>
    </source>
</reference>
<evidence type="ECO:0000256" key="8">
    <source>
        <dbReference type="SAM" id="Phobius"/>
    </source>
</evidence>
<evidence type="ECO:0000256" key="2">
    <source>
        <dbReference type="ARBA" id="ARBA00007531"/>
    </source>
</evidence>
<comment type="subcellular location">
    <subcellularLocation>
        <location evidence="1">Cell membrane</location>
    </subcellularLocation>
</comment>
<evidence type="ECO:0000256" key="6">
    <source>
        <dbReference type="ARBA" id="ARBA00023136"/>
    </source>
</evidence>
<dbReference type="STRING" id="65499.SAMN04488000_101133"/>
<evidence type="ECO:0000313" key="10">
    <source>
        <dbReference type="Proteomes" id="UP000199503"/>
    </source>
</evidence>
<evidence type="ECO:0000256" key="3">
    <source>
        <dbReference type="ARBA" id="ARBA00022475"/>
    </source>
</evidence>
<proteinExistence type="inferred from homology"/>
<name>A0A1H9AF11_9PSEU</name>
<feature type="compositionally biased region" description="Polar residues" evidence="7">
    <location>
        <begin position="66"/>
        <end position="76"/>
    </location>
</feature>
<evidence type="ECO:0000256" key="7">
    <source>
        <dbReference type="SAM" id="MobiDB-lite"/>
    </source>
</evidence>
<dbReference type="RefSeq" id="WP_089907793.1">
    <property type="nucleotide sequence ID" value="NZ_FOFV01000001.1"/>
</dbReference>
<gene>
    <name evidence="9" type="ORF">SAMN04488000_101133</name>
</gene>
<dbReference type="Proteomes" id="UP000199503">
    <property type="component" value="Unassembled WGS sequence"/>
</dbReference>
<dbReference type="EMBL" id="FOFV01000001">
    <property type="protein sequence ID" value="SEP75165.1"/>
    <property type="molecule type" value="Genomic_DNA"/>
</dbReference>
<feature type="region of interest" description="Disordered" evidence="7">
    <location>
        <begin position="62"/>
        <end position="85"/>
    </location>
</feature>
<feature type="compositionally biased region" description="Pro residues" evidence="7">
    <location>
        <begin position="1"/>
        <end position="10"/>
    </location>
</feature>
<protein>
    <submittedName>
        <fullName evidence="9">Membrane protein</fullName>
    </submittedName>
</protein>
<dbReference type="InterPro" id="IPR008693">
    <property type="entry name" value="MmpS"/>
</dbReference>
<dbReference type="Pfam" id="PF05423">
    <property type="entry name" value="Mycobact_memb"/>
    <property type="match status" value="1"/>
</dbReference>
<organism evidence="9 10">
    <name type="scientific">Lentzea albida</name>
    <dbReference type="NCBI Taxonomy" id="65499"/>
    <lineage>
        <taxon>Bacteria</taxon>
        <taxon>Bacillati</taxon>
        <taxon>Actinomycetota</taxon>
        <taxon>Actinomycetes</taxon>
        <taxon>Pseudonocardiales</taxon>
        <taxon>Pseudonocardiaceae</taxon>
        <taxon>Lentzea</taxon>
    </lineage>
</organism>
<dbReference type="GO" id="GO:0005886">
    <property type="term" value="C:plasma membrane"/>
    <property type="evidence" value="ECO:0007669"/>
    <property type="project" value="UniProtKB-SubCell"/>
</dbReference>
<sequence length="190" mass="19980">MSYPQPPHGPQQPYQQQYPQPMPPGQPQYFAPPPPQKKTKKWPWVIGAIFLLIIISSVANGGKSPEPTTSAGTGTTEVEAPAAVQKPAPAAKKTVVYEVGGAGTANNITYTTDGMTSIQQEGDVKLPWSKTIELPTGEALQVVSVMAQAGKGTPEITAKITVDGKVVKEGKSSGQYAVVNVNENIGTLGK</sequence>
<dbReference type="AlphaFoldDB" id="A0A1H9AF11"/>
<evidence type="ECO:0000256" key="4">
    <source>
        <dbReference type="ARBA" id="ARBA00022692"/>
    </source>
</evidence>
<keyword evidence="3" id="KW-1003">Cell membrane</keyword>
<keyword evidence="10" id="KW-1185">Reference proteome</keyword>
<keyword evidence="6 8" id="KW-0472">Membrane</keyword>
<dbReference type="Gene3D" id="2.60.40.2880">
    <property type="entry name" value="MmpS1-5, C-terminal soluble domain"/>
    <property type="match status" value="1"/>
</dbReference>
<comment type="similarity">
    <text evidence="2">Belongs to the MmpS family.</text>
</comment>
<accession>A0A1H9AF11</accession>
<dbReference type="InterPro" id="IPR038468">
    <property type="entry name" value="MmpS_C"/>
</dbReference>
<evidence type="ECO:0000256" key="5">
    <source>
        <dbReference type="ARBA" id="ARBA00022989"/>
    </source>
</evidence>
<keyword evidence="4 8" id="KW-0812">Transmembrane</keyword>
<evidence type="ECO:0000256" key="1">
    <source>
        <dbReference type="ARBA" id="ARBA00004236"/>
    </source>
</evidence>